<feature type="domain" description="HTH araC/xylS-type" evidence="4">
    <location>
        <begin position="159"/>
        <end position="255"/>
    </location>
</feature>
<dbReference type="Proteomes" id="UP001149400">
    <property type="component" value="Unassembled WGS sequence"/>
</dbReference>
<evidence type="ECO:0000313" key="6">
    <source>
        <dbReference type="Proteomes" id="UP001149400"/>
    </source>
</evidence>
<dbReference type="Pfam" id="PF12833">
    <property type="entry name" value="HTH_18"/>
    <property type="match status" value="1"/>
</dbReference>
<comment type="caution">
    <text evidence="5">The sequence shown here is derived from an EMBL/GenBank/DDBJ whole genome shotgun (WGS) entry which is preliminary data.</text>
</comment>
<keyword evidence="1" id="KW-0805">Transcription regulation</keyword>
<dbReference type="InterPro" id="IPR018060">
    <property type="entry name" value="HTH_AraC"/>
</dbReference>
<dbReference type="InterPro" id="IPR009057">
    <property type="entry name" value="Homeodomain-like_sf"/>
</dbReference>
<dbReference type="SMART" id="SM00342">
    <property type="entry name" value="HTH_ARAC"/>
    <property type="match status" value="1"/>
</dbReference>
<accession>A0ABT5R6B2</accession>
<dbReference type="SUPFAM" id="SSF46689">
    <property type="entry name" value="Homeodomain-like"/>
    <property type="match status" value="1"/>
</dbReference>
<dbReference type="EMBL" id="JAJUBC010000030">
    <property type="protein sequence ID" value="MDD1795524.1"/>
    <property type="molecule type" value="Genomic_DNA"/>
</dbReference>
<dbReference type="RefSeq" id="WP_274166318.1">
    <property type="nucleotide sequence ID" value="NZ_JAJUBC010000030.1"/>
</dbReference>
<evidence type="ECO:0000256" key="1">
    <source>
        <dbReference type="ARBA" id="ARBA00023015"/>
    </source>
</evidence>
<reference evidence="5" key="1">
    <citation type="submission" date="2021-12" db="EMBL/GenBank/DDBJ databases">
        <title>Enterovibrio ZSDZ35 sp. nov. and Enterovibrio ZSDZ42 sp. nov., isolated from coastal seawater in Qingdao.</title>
        <authorList>
            <person name="Zhang P."/>
        </authorList>
    </citation>
    <scope>NUCLEOTIDE SEQUENCE</scope>
    <source>
        <strain evidence="5">ZSDZ42</strain>
    </source>
</reference>
<gene>
    <name evidence="5" type="ORF">LRP50_20565</name>
</gene>
<proteinExistence type="predicted"/>
<evidence type="ECO:0000256" key="2">
    <source>
        <dbReference type="ARBA" id="ARBA00023125"/>
    </source>
</evidence>
<keyword evidence="3" id="KW-0804">Transcription</keyword>
<evidence type="ECO:0000259" key="4">
    <source>
        <dbReference type="PROSITE" id="PS01124"/>
    </source>
</evidence>
<protein>
    <submittedName>
        <fullName evidence="5">AraC family transcriptional regulator</fullName>
    </submittedName>
</protein>
<dbReference type="PANTHER" id="PTHR47894:SF4">
    <property type="entry name" value="HTH-TYPE TRANSCRIPTIONAL REGULATOR GADX"/>
    <property type="match status" value="1"/>
</dbReference>
<dbReference type="PROSITE" id="PS01124">
    <property type="entry name" value="HTH_ARAC_FAMILY_2"/>
    <property type="match status" value="1"/>
</dbReference>
<sequence>MTKTLVQAGQFRGAKSQPLRNVLIYAPTIIWVNQGHKKLWWHDEPRHYTQEDWLVVPANHHLTFVNEPSHVAFYSRTLTFLVPPPAEWLEESRQKKPDHEPRLSVTPPLAYCFEMLFDMKDKELALETQQQFLLGFYAELKQLGSLHLLFPGKAGSIRERLASYLSLNPGEPHNVESVASHFSMSPATLKRKLAAETTSFRQILTQIRMGYALSLMQKSGNQLNVALACGYQSEVRFAHRFKDTFGLTPKEYVQTLCTQVT</sequence>
<dbReference type="PANTHER" id="PTHR47894">
    <property type="entry name" value="HTH-TYPE TRANSCRIPTIONAL REGULATOR GADX"/>
    <property type="match status" value="1"/>
</dbReference>
<evidence type="ECO:0000313" key="5">
    <source>
        <dbReference type="EMBL" id="MDD1795524.1"/>
    </source>
</evidence>
<evidence type="ECO:0000256" key="3">
    <source>
        <dbReference type="ARBA" id="ARBA00023163"/>
    </source>
</evidence>
<dbReference type="Gene3D" id="1.10.10.60">
    <property type="entry name" value="Homeodomain-like"/>
    <property type="match status" value="1"/>
</dbReference>
<keyword evidence="2" id="KW-0238">DNA-binding</keyword>
<name>A0ABT5R6B2_9GAMM</name>
<organism evidence="5 6">
    <name type="scientific">Enterovibrio gelatinilyticus</name>
    <dbReference type="NCBI Taxonomy" id="2899819"/>
    <lineage>
        <taxon>Bacteria</taxon>
        <taxon>Pseudomonadati</taxon>
        <taxon>Pseudomonadota</taxon>
        <taxon>Gammaproteobacteria</taxon>
        <taxon>Vibrionales</taxon>
        <taxon>Vibrionaceae</taxon>
        <taxon>Enterovibrio</taxon>
    </lineage>
</organism>
<keyword evidence="6" id="KW-1185">Reference proteome</keyword>